<dbReference type="InterPro" id="IPR001387">
    <property type="entry name" value="Cro/C1-type_HTH"/>
</dbReference>
<evidence type="ECO:0000259" key="1">
    <source>
        <dbReference type="PROSITE" id="PS50943"/>
    </source>
</evidence>
<organism evidence="2 3">
    <name type="scientific">Candidatus Enterococcus ferrettii</name>
    <dbReference type="NCBI Taxonomy" id="2815324"/>
    <lineage>
        <taxon>Bacteria</taxon>
        <taxon>Bacillati</taxon>
        <taxon>Bacillota</taxon>
        <taxon>Bacilli</taxon>
        <taxon>Lactobacillales</taxon>
        <taxon>Enterococcaceae</taxon>
        <taxon>Enterococcus</taxon>
    </lineage>
</organism>
<protein>
    <recommendedName>
        <fullName evidence="1">HTH cro/C1-type domain-containing protein</fullName>
    </recommendedName>
</protein>
<keyword evidence="3" id="KW-1185">Reference proteome</keyword>
<name>A0ABV0ET35_9ENTE</name>
<gene>
    <name evidence="2" type="ORF">JZO67_003793</name>
</gene>
<dbReference type="EMBL" id="JAFREL020000003">
    <property type="protein sequence ID" value="MEO1771812.1"/>
    <property type="molecule type" value="Genomic_DNA"/>
</dbReference>
<dbReference type="SUPFAM" id="SSF47413">
    <property type="entry name" value="lambda repressor-like DNA-binding domains"/>
    <property type="match status" value="1"/>
</dbReference>
<comment type="caution">
    <text evidence="2">The sequence shown here is derived from an EMBL/GenBank/DDBJ whole genome shotgun (WGS) entry which is preliminary data.</text>
</comment>
<evidence type="ECO:0000313" key="2">
    <source>
        <dbReference type="EMBL" id="MEO1771812.1"/>
    </source>
</evidence>
<dbReference type="Proteomes" id="UP000664357">
    <property type="component" value="Unassembled WGS sequence"/>
</dbReference>
<feature type="domain" description="HTH cro/C1-type" evidence="1">
    <location>
        <begin position="37"/>
        <end position="91"/>
    </location>
</feature>
<dbReference type="SMART" id="SM00530">
    <property type="entry name" value="HTH_XRE"/>
    <property type="match status" value="1"/>
</dbReference>
<dbReference type="InterPro" id="IPR010982">
    <property type="entry name" value="Lambda_DNA-bd_dom_sf"/>
</dbReference>
<evidence type="ECO:0000313" key="3">
    <source>
        <dbReference type="Proteomes" id="UP000664357"/>
    </source>
</evidence>
<proteinExistence type="predicted"/>
<reference evidence="2 3" key="2">
    <citation type="submission" date="2024-02" db="EMBL/GenBank/DDBJ databases">
        <title>The Genome Sequence of Enterococcus sp. DIV0159.</title>
        <authorList>
            <person name="Earl A."/>
            <person name="Manson A."/>
            <person name="Gilmore M."/>
            <person name="Sanders J."/>
            <person name="Shea T."/>
            <person name="Howe W."/>
            <person name="Livny J."/>
            <person name="Cuomo C."/>
            <person name="Neafsey D."/>
            <person name="Birren B."/>
        </authorList>
    </citation>
    <scope>NUCLEOTIDE SEQUENCE [LARGE SCALE GENOMIC DNA]</scope>
    <source>
        <strain evidence="2 3">665A</strain>
    </source>
</reference>
<accession>A0ABV0ET35</accession>
<dbReference type="PROSITE" id="PS50943">
    <property type="entry name" value="HTH_CROC1"/>
    <property type="match status" value="1"/>
</dbReference>
<dbReference type="RefSeq" id="WP_242704646.1">
    <property type="nucleotide sequence ID" value="NZ_JAFREL020000003.1"/>
</dbReference>
<sequence length="330" mass="38688">MMKSNLLSICRLINMINPTLQEPQNSVVAVNIDRERLEEIRKRKGIPIRTLERKINLSKSRYYRWLRYQSDLPLELIIGLKKLLNMSDRELLNLFVNSTDEQIQMLSLVIYTSMSNEENDLKHFVEIRSSLEKYRNSNEDNFAYKLILAYADLTLHCKAKRDPGNSLKKIEDYFLSIDYFTMYDVLLYLATLRTKIDYSLAPTAMEKESIILENSILKKLSSEQLKEWNEIIVGCVIDLSLCLVDMNSHAQAIQLLNKATVILDKKKTTSHQTKEVFDLLSYLFVNDNLTSKDEVIQKTKRDIQHLSFYLPENEYKFLKNLTVKEKYVFG</sequence>
<dbReference type="CDD" id="cd00093">
    <property type="entry name" value="HTH_XRE"/>
    <property type="match status" value="1"/>
</dbReference>
<reference evidence="2 3" key="1">
    <citation type="submission" date="2021-03" db="EMBL/GenBank/DDBJ databases">
        <authorList>
            <person name="Gilmore M.S."/>
            <person name="Schwartzman J."/>
            <person name="Van Tyne D."/>
            <person name="Martin M."/>
            <person name="Earl A.M."/>
            <person name="Manson A.L."/>
            <person name="Straub T."/>
            <person name="Salamzade R."/>
            <person name="Saavedra J."/>
            <person name="Lebreton F."/>
            <person name="Prichula J."/>
            <person name="Schaufler K."/>
            <person name="Gaca A."/>
            <person name="Sgardioli B."/>
            <person name="Wagenaar J."/>
            <person name="Strong T."/>
        </authorList>
    </citation>
    <scope>NUCLEOTIDE SEQUENCE [LARGE SCALE GENOMIC DNA]</scope>
    <source>
        <strain evidence="2 3">665A</strain>
    </source>
</reference>
<dbReference type="Gene3D" id="1.10.260.40">
    <property type="entry name" value="lambda repressor-like DNA-binding domains"/>
    <property type="match status" value="1"/>
</dbReference>